<dbReference type="Proteomes" id="UP000062963">
    <property type="component" value="Chromosome"/>
</dbReference>
<feature type="binding site" evidence="6">
    <location>
        <position position="202"/>
    </location>
    <ligand>
        <name>a divalent metal cation</name>
        <dbReference type="ChEBI" id="CHEBI:60240"/>
        <label>2</label>
        <note>catalytic</note>
    </ligand>
</feature>
<keyword evidence="4 6" id="KW-0479">Metal-binding</keyword>
<evidence type="ECO:0000256" key="5">
    <source>
        <dbReference type="ARBA" id="ARBA00022801"/>
    </source>
</evidence>
<dbReference type="SUPFAM" id="SSF55920">
    <property type="entry name" value="Creatinase/aminopeptidase"/>
    <property type="match status" value="1"/>
</dbReference>
<comment type="catalytic activity">
    <reaction evidence="6 7">
        <text>Release of N-terminal amino acids, preferentially methionine, from peptides and arylamides.</text>
        <dbReference type="EC" id="3.4.11.18"/>
    </reaction>
</comment>
<dbReference type="EC" id="3.4.11.18" evidence="6 7"/>
<organism evidence="9 10">
    <name type="scientific">Spiroplasma kunkelii CR2-3x</name>
    <dbReference type="NCBI Taxonomy" id="273035"/>
    <lineage>
        <taxon>Bacteria</taxon>
        <taxon>Bacillati</taxon>
        <taxon>Mycoplasmatota</taxon>
        <taxon>Mollicutes</taxon>
        <taxon>Entomoplasmatales</taxon>
        <taxon>Spiroplasmataceae</taxon>
        <taxon>Spiroplasma</taxon>
    </lineage>
</organism>
<comment type="cofactor">
    <cofactor evidence="6">
        <name>Co(2+)</name>
        <dbReference type="ChEBI" id="CHEBI:48828"/>
    </cofactor>
    <cofactor evidence="6">
        <name>Zn(2+)</name>
        <dbReference type="ChEBI" id="CHEBI:29105"/>
    </cofactor>
    <cofactor evidence="6">
        <name>Mn(2+)</name>
        <dbReference type="ChEBI" id="CHEBI:29035"/>
    </cofactor>
    <cofactor evidence="6">
        <name>Fe(2+)</name>
        <dbReference type="ChEBI" id="CHEBI:29033"/>
    </cofactor>
    <text evidence="6">Binds 2 divalent metal cations per subunit. Has a high-affinity and a low affinity metal-binding site. The true nature of the physiological cofactor is under debate. The enzyme is active with cobalt, zinc, manganese or divalent iron ions. Most likely, methionine aminopeptidases function as mononuclear Fe(2+)-metalloproteases under physiological conditions, and the catalytically relevant metal-binding site has been assigned to the histidine-containing high-affinity site.</text>
</comment>
<evidence type="ECO:0000256" key="7">
    <source>
        <dbReference type="RuleBase" id="RU003653"/>
    </source>
</evidence>
<feature type="binding site" evidence="6">
    <location>
        <position position="105"/>
    </location>
    <ligand>
        <name>a divalent metal cation</name>
        <dbReference type="ChEBI" id="CHEBI:60240"/>
        <label>2</label>
        <note>catalytic</note>
    </ligand>
</feature>
<keyword evidence="3 6" id="KW-0645">Protease</keyword>
<evidence type="ECO:0000256" key="4">
    <source>
        <dbReference type="ARBA" id="ARBA00022723"/>
    </source>
</evidence>
<keyword evidence="2 6" id="KW-0031">Aminopeptidase</keyword>
<accession>A0A0K2JF31</accession>
<feature type="binding site" evidence="6">
    <location>
        <position position="94"/>
    </location>
    <ligand>
        <name>a divalent metal cation</name>
        <dbReference type="ChEBI" id="CHEBI:60240"/>
        <label>1</label>
    </ligand>
</feature>
<feature type="binding site" evidence="6">
    <location>
        <position position="233"/>
    </location>
    <ligand>
        <name>a divalent metal cation</name>
        <dbReference type="ChEBI" id="CHEBI:60240"/>
        <label>1</label>
    </ligand>
</feature>
<evidence type="ECO:0000259" key="8">
    <source>
        <dbReference type="Pfam" id="PF00557"/>
    </source>
</evidence>
<dbReference type="PROSITE" id="PS00680">
    <property type="entry name" value="MAP_1"/>
    <property type="match status" value="1"/>
</dbReference>
<comment type="subunit">
    <text evidence="6">Monomer.</text>
</comment>
<dbReference type="GO" id="GO:0046872">
    <property type="term" value="F:metal ion binding"/>
    <property type="evidence" value="ECO:0007669"/>
    <property type="project" value="UniProtKB-UniRule"/>
</dbReference>
<feature type="binding site" evidence="6">
    <location>
        <position position="233"/>
    </location>
    <ligand>
        <name>a divalent metal cation</name>
        <dbReference type="ChEBI" id="CHEBI:60240"/>
        <label>2</label>
        <note>catalytic</note>
    </ligand>
</feature>
<dbReference type="OrthoDB" id="9806388at2"/>
<dbReference type="GO" id="GO:0006508">
    <property type="term" value="P:proteolysis"/>
    <property type="evidence" value="ECO:0007669"/>
    <property type="project" value="UniProtKB-KW"/>
</dbReference>
<dbReference type="InterPro" id="IPR000994">
    <property type="entry name" value="Pept_M24"/>
</dbReference>
<evidence type="ECO:0000313" key="10">
    <source>
        <dbReference type="Proteomes" id="UP000062963"/>
    </source>
</evidence>
<name>A0A0K2JF31_SPIKU</name>
<dbReference type="PANTHER" id="PTHR43330:SF27">
    <property type="entry name" value="METHIONINE AMINOPEPTIDASE"/>
    <property type="match status" value="1"/>
</dbReference>
<dbReference type="PATRIC" id="fig|273035.7.peg.312"/>
<dbReference type="GO" id="GO:0070006">
    <property type="term" value="F:metalloaminopeptidase activity"/>
    <property type="evidence" value="ECO:0007669"/>
    <property type="project" value="UniProtKB-UniRule"/>
</dbReference>
<protein>
    <recommendedName>
        <fullName evidence="6 7">Methionine aminopeptidase</fullName>
        <shortName evidence="6">MAP</shortName>
        <shortName evidence="6">MetAP</shortName>
        <ecNumber evidence="6 7">3.4.11.18</ecNumber>
    </recommendedName>
    <alternativeName>
        <fullName evidence="6">Peptidase M</fullName>
    </alternativeName>
</protein>
<dbReference type="InterPro" id="IPR002467">
    <property type="entry name" value="Pept_M24A_MAP1"/>
</dbReference>
<comment type="function">
    <text evidence="1 6">Removes the N-terminal methionine from nascent proteins. The N-terminal methionine is often cleaved when the second residue in the primary sequence is small and uncharged (Met-Ala-, Cys, Gly, Pro, Ser, Thr, or Val). Requires deformylation of the N(alpha)-formylated initiator methionine before it can be hydrolyzed.</text>
</comment>
<dbReference type="InterPro" id="IPR001714">
    <property type="entry name" value="Pept_M24_MAP"/>
</dbReference>
<feature type="binding site" evidence="6">
    <location>
        <position position="176"/>
    </location>
    <ligand>
        <name>substrate</name>
    </ligand>
</feature>
<dbReference type="Gene3D" id="3.90.230.10">
    <property type="entry name" value="Creatinase/methionine aminopeptidase superfamily"/>
    <property type="match status" value="1"/>
</dbReference>
<evidence type="ECO:0000256" key="2">
    <source>
        <dbReference type="ARBA" id="ARBA00022438"/>
    </source>
</evidence>
<dbReference type="InterPro" id="IPR036005">
    <property type="entry name" value="Creatinase/aminopeptidase-like"/>
</dbReference>
<dbReference type="PANTHER" id="PTHR43330">
    <property type="entry name" value="METHIONINE AMINOPEPTIDASE"/>
    <property type="match status" value="1"/>
</dbReference>
<evidence type="ECO:0000256" key="1">
    <source>
        <dbReference type="ARBA" id="ARBA00002521"/>
    </source>
</evidence>
<dbReference type="GO" id="GO:0004239">
    <property type="term" value="F:initiator methionyl aminopeptidase activity"/>
    <property type="evidence" value="ECO:0007669"/>
    <property type="project" value="UniProtKB-UniRule"/>
</dbReference>
<evidence type="ECO:0000256" key="6">
    <source>
        <dbReference type="HAMAP-Rule" id="MF_01974"/>
    </source>
</evidence>
<keyword evidence="5 6" id="KW-0378">Hydrolase</keyword>
<reference evidence="9 10" key="1">
    <citation type="journal article" date="2015" name="Genome Announc.">
        <title>Complete Genome Sequence of Spiroplasma kunkelii Strain CR2-3x, Causal Agent of Corn Stunt Disease in Zea mays L.</title>
        <authorList>
            <person name="Davis R.E."/>
            <person name="Shao J."/>
            <person name="Dally E.L."/>
            <person name="Zhao Y."/>
            <person name="Gasparich G.E."/>
            <person name="Gaynor B.J."/>
            <person name="Athey J.C."/>
            <person name="Harrison N.A."/>
            <person name="Donofrio N."/>
        </authorList>
    </citation>
    <scope>NUCLEOTIDE SEQUENCE [LARGE SCALE GENOMIC DNA]</scope>
    <source>
        <strain evidence="9 10">CR2-3x</strain>
    </source>
</reference>
<sequence length="247" mass="26885">MITIKTDKEIEYMRKACLTLKQIHQELKAMIKPGVTGVMLNQRAEEIIRANNCQPNFKGLYDFPATICVSLNEVLVHGIPNHTPFVEGDLVSVDAGCSYEGYNSDGAFTVIVGKPRTTEHVKLLTVTETALAKAIAILKPGVRIGDIGETIQTYVEGEGFFIPTEFTGHGIGRELHEEPMIPNVGTGGKGMRLQAGMTICIEPMVQIGTKAIKMLDDNSTPVSALHLCSAHFEDTILITPTGYEVLT</sequence>
<feature type="binding site" evidence="6">
    <location>
        <position position="169"/>
    </location>
    <ligand>
        <name>a divalent metal cation</name>
        <dbReference type="ChEBI" id="CHEBI:60240"/>
        <label>2</label>
        <note>catalytic</note>
    </ligand>
</feature>
<dbReference type="GO" id="GO:0005829">
    <property type="term" value="C:cytosol"/>
    <property type="evidence" value="ECO:0007669"/>
    <property type="project" value="TreeGrafter"/>
</dbReference>
<feature type="binding site" evidence="6">
    <location>
        <position position="77"/>
    </location>
    <ligand>
        <name>substrate</name>
    </ligand>
</feature>
<feature type="binding site" evidence="6">
    <location>
        <position position="105"/>
    </location>
    <ligand>
        <name>a divalent metal cation</name>
        <dbReference type="ChEBI" id="CHEBI:60240"/>
        <label>1</label>
    </ligand>
</feature>
<dbReference type="CDD" id="cd01086">
    <property type="entry name" value="MetAP1"/>
    <property type="match status" value="1"/>
</dbReference>
<dbReference type="EMBL" id="CP010899">
    <property type="protein sequence ID" value="ALA97189.1"/>
    <property type="molecule type" value="Genomic_DNA"/>
</dbReference>
<evidence type="ECO:0000256" key="3">
    <source>
        <dbReference type="ARBA" id="ARBA00022670"/>
    </source>
</evidence>
<dbReference type="NCBIfam" id="TIGR00500">
    <property type="entry name" value="met_pdase_I"/>
    <property type="match status" value="1"/>
</dbReference>
<evidence type="ECO:0000313" key="9">
    <source>
        <dbReference type="EMBL" id="ALA97189.1"/>
    </source>
</evidence>
<dbReference type="RefSeq" id="WP_053390530.1">
    <property type="nucleotide sequence ID" value="NZ_CP010899.1"/>
</dbReference>
<dbReference type="KEGG" id="skn:SKUN_00269"/>
<comment type="similarity">
    <text evidence="6">Belongs to the peptidase M24A family. Methionine aminopeptidase type 1 subfamily.</text>
</comment>
<dbReference type="STRING" id="273035.SKUN_00269"/>
<dbReference type="HAMAP" id="MF_01974">
    <property type="entry name" value="MetAP_1"/>
    <property type="match status" value="1"/>
</dbReference>
<dbReference type="Pfam" id="PF00557">
    <property type="entry name" value="Peptidase_M24"/>
    <property type="match status" value="1"/>
</dbReference>
<proteinExistence type="inferred from homology"/>
<gene>
    <name evidence="6 9" type="primary">map</name>
    <name evidence="9" type="ORF">SKUN_00269</name>
</gene>
<feature type="domain" description="Peptidase M24" evidence="8">
    <location>
        <begin position="11"/>
        <end position="239"/>
    </location>
</feature>
<dbReference type="AlphaFoldDB" id="A0A0K2JF31"/>
<keyword evidence="10" id="KW-1185">Reference proteome</keyword>
<dbReference type="PRINTS" id="PR00599">
    <property type="entry name" value="MAPEPTIDASE"/>
</dbReference>